<keyword evidence="3" id="KW-0949">S-adenosyl-L-methionine</keyword>
<evidence type="ECO:0000313" key="7">
    <source>
        <dbReference type="EMBL" id="MCQ3830705.1"/>
    </source>
</evidence>
<name>A0ABT1P3L1_9GAMM</name>
<accession>A0ABT1P3L1</accession>
<evidence type="ECO:0000256" key="5">
    <source>
        <dbReference type="ARBA" id="ARBA00034489"/>
    </source>
</evidence>
<dbReference type="InterPro" id="IPR005636">
    <property type="entry name" value="DTW"/>
</dbReference>
<dbReference type="EMBL" id="JACASI010000037">
    <property type="protein sequence ID" value="MCQ3830705.1"/>
    <property type="molecule type" value="Genomic_DNA"/>
</dbReference>
<keyword evidence="2" id="KW-0808">Transferase</keyword>
<keyword evidence="4" id="KW-0819">tRNA processing</keyword>
<sequence length="208" mass="23576">MPRETCSTCKRPLKVCYCDTLVAIPSRIRVLIIQHPLEERHPFNTGRMAHLCLTNSDLVVAEHLSDVRLAQLLQPRSALLYPSLDWLPDVAEVLPGSPESDALEQLVVIDATWRKSKKMLHLHPMLQYLPRVSFEGELHSGYRIRHSSMENSLSSIESIALAMDALEPAGSFRQLYRPFERMVSLQLELTDTKSSGEFPSADSRRGRN</sequence>
<evidence type="ECO:0000259" key="6">
    <source>
        <dbReference type="SMART" id="SM01144"/>
    </source>
</evidence>
<evidence type="ECO:0000256" key="2">
    <source>
        <dbReference type="ARBA" id="ARBA00022679"/>
    </source>
</evidence>
<dbReference type="RefSeq" id="WP_255875620.1">
    <property type="nucleotide sequence ID" value="NZ_JACASI010000037.1"/>
</dbReference>
<dbReference type="InterPro" id="IPR039262">
    <property type="entry name" value="DTWD2/TAPT"/>
</dbReference>
<gene>
    <name evidence="7" type="ORF">HXX02_14795</name>
</gene>
<dbReference type="PANTHER" id="PTHR21392">
    <property type="entry name" value="TRNA-URIDINE AMINOCARBOXYPROPYLTRANSFERASE 2"/>
    <property type="match status" value="1"/>
</dbReference>
<dbReference type="Pfam" id="PF03942">
    <property type="entry name" value="DTW"/>
    <property type="match status" value="1"/>
</dbReference>
<dbReference type="EC" id="2.5.1.25" evidence="1"/>
<feature type="domain" description="DTW" evidence="6">
    <location>
        <begin position="2"/>
        <end position="191"/>
    </location>
</feature>
<protein>
    <recommendedName>
        <fullName evidence="1">tRNA-uridine aminocarboxypropyltransferase</fullName>
        <ecNumber evidence="1">2.5.1.25</ecNumber>
    </recommendedName>
</protein>
<dbReference type="Proteomes" id="UP001205566">
    <property type="component" value="Unassembled WGS sequence"/>
</dbReference>
<evidence type="ECO:0000256" key="4">
    <source>
        <dbReference type="ARBA" id="ARBA00022694"/>
    </source>
</evidence>
<dbReference type="PANTHER" id="PTHR21392:SF0">
    <property type="entry name" value="TRNA-URIDINE AMINOCARBOXYPROPYLTRANSFERASE 2"/>
    <property type="match status" value="1"/>
</dbReference>
<reference evidence="7" key="1">
    <citation type="thesis" date="2020" institute="Technische Universitat Dresden" country="Dresden, Germany">
        <title>The Agarolytic System of Microbulbifer elongatus PORT2, Isolated from Batu Karas, Pangandaran West Java Indonesia.</title>
        <authorList>
            <person name="Anggraeni S.R."/>
        </authorList>
    </citation>
    <scope>NUCLEOTIDE SEQUENCE</scope>
    <source>
        <strain evidence="7">PORT2</strain>
    </source>
</reference>
<evidence type="ECO:0000313" key="8">
    <source>
        <dbReference type="Proteomes" id="UP001205566"/>
    </source>
</evidence>
<comment type="similarity">
    <text evidence="5">Belongs to the TDD superfamily. DTWD2 family.</text>
</comment>
<comment type="caution">
    <text evidence="7">The sequence shown here is derived from an EMBL/GenBank/DDBJ whole genome shotgun (WGS) entry which is preliminary data.</text>
</comment>
<organism evidence="7 8">
    <name type="scientific">Microbulbifer elongatus</name>
    <dbReference type="NCBI Taxonomy" id="86173"/>
    <lineage>
        <taxon>Bacteria</taxon>
        <taxon>Pseudomonadati</taxon>
        <taxon>Pseudomonadota</taxon>
        <taxon>Gammaproteobacteria</taxon>
        <taxon>Cellvibrionales</taxon>
        <taxon>Microbulbiferaceae</taxon>
        <taxon>Microbulbifer</taxon>
    </lineage>
</organism>
<keyword evidence="8" id="KW-1185">Reference proteome</keyword>
<evidence type="ECO:0000256" key="1">
    <source>
        <dbReference type="ARBA" id="ARBA00012386"/>
    </source>
</evidence>
<dbReference type="SMART" id="SM01144">
    <property type="entry name" value="DTW"/>
    <property type="match status" value="1"/>
</dbReference>
<evidence type="ECO:0000256" key="3">
    <source>
        <dbReference type="ARBA" id="ARBA00022691"/>
    </source>
</evidence>
<proteinExistence type="inferred from homology"/>